<feature type="domain" description="PB1" evidence="12">
    <location>
        <begin position="138"/>
        <end position="231"/>
    </location>
</feature>
<organism evidence="13 14">
    <name type="scientific">Vigna angularis var. angularis</name>
    <dbReference type="NCBI Taxonomy" id="157739"/>
    <lineage>
        <taxon>Eukaryota</taxon>
        <taxon>Viridiplantae</taxon>
        <taxon>Streptophyta</taxon>
        <taxon>Embryophyta</taxon>
        <taxon>Tracheophyta</taxon>
        <taxon>Spermatophyta</taxon>
        <taxon>Magnoliopsida</taxon>
        <taxon>eudicotyledons</taxon>
        <taxon>Gunneridae</taxon>
        <taxon>Pentapetalae</taxon>
        <taxon>rosids</taxon>
        <taxon>fabids</taxon>
        <taxon>Fabales</taxon>
        <taxon>Fabaceae</taxon>
        <taxon>Papilionoideae</taxon>
        <taxon>50 kb inversion clade</taxon>
        <taxon>NPAAA clade</taxon>
        <taxon>indigoferoid/millettioid clade</taxon>
        <taxon>Phaseoleae</taxon>
        <taxon>Vigna</taxon>
    </lineage>
</organism>
<evidence type="ECO:0000256" key="9">
    <source>
        <dbReference type="ARBA" id="ARBA00025283"/>
    </source>
</evidence>
<sequence>MELQLGLALPTHNSAEEFKLSKSKQIVSSELWRPSCGSESGKHVKHKRNFEESFERFLKPFPLLVWSGQPNEEDDRSQKVRRNIHTPNENRSEESHLVGWPPVKSWRRKELHQHHPARGQIRNDRIQANGNQSRGPNSLYVKVNMEGVTIGRKINLRLFNSYKTLTNALINMFAKYQKSEEAGESYTLTFRNEQGDWLQVGHVPWHTLSVCRSFIDTVRRLVLLKNGSETI</sequence>
<keyword evidence="7 10" id="KW-0539">Nucleus</keyword>
<dbReference type="EMBL" id="AP015035">
    <property type="protein sequence ID" value="BAT78154.1"/>
    <property type="molecule type" value="Genomic_DNA"/>
</dbReference>
<evidence type="ECO:0000259" key="12">
    <source>
        <dbReference type="PROSITE" id="PS51745"/>
    </source>
</evidence>
<dbReference type="GO" id="GO:0009734">
    <property type="term" value="P:auxin-activated signaling pathway"/>
    <property type="evidence" value="ECO:0007669"/>
    <property type="project" value="UniProtKB-UniRule"/>
</dbReference>
<dbReference type="GO" id="GO:0005634">
    <property type="term" value="C:nucleus"/>
    <property type="evidence" value="ECO:0007669"/>
    <property type="project" value="UniProtKB-SubCell"/>
</dbReference>
<dbReference type="InterPro" id="IPR053793">
    <property type="entry name" value="PB1-like"/>
</dbReference>
<comment type="subcellular location">
    <subcellularLocation>
        <location evidence="1 10">Nucleus</location>
    </subcellularLocation>
</comment>
<dbReference type="PANTHER" id="PTHR31734">
    <property type="entry name" value="AUXIN-RESPONSIVE PROTEIN IAA17"/>
    <property type="match status" value="1"/>
</dbReference>
<dbReference type="InterPro" id="IPR003311">
    <property type="entry name" value="AUX_IAA"/>
</dbReference>
<dbReference type="Gene3D" id="3.10.20.90">
    <property type="entry name" value="Phosphatidylinositol 3-kinase Catalytic Subunit, Chain A, domain 1"/>
    <property type="match status" value="1"/>
</dbReference>
<keyword evidence="5 10" id="KW-0805">Transcription regulation</keyword>
<protein>
    <recommendedName>
        <fullName evidence="10">Auxin-induced protein</fullName>
    </recommendedName>
</protein>
<feature type="region of interest" description="Disordered" evidence="11">
    <location>
        <begin position="108"/>
        <end position="138"/>
    </location>
</feature>
<dbReference type="SUPFAM" id="SSF54277">
    <property type="entry name" value="CAD &amp; PB1 domains"/>
    <property type="match status" value="1"/>
</dbReference>
<keyword evidence="6 10" id="KW-0804">Transcription</keyword>
<evidence type="ECO:0000256" key="3">
    <source>
        <dbReference type="ARBA" id="ARBA00011726"/>
    </source>
</evidence>
<evidence type="ECO:0000256" key="8">
    <source>
        <dbReference type="ARBA" id="ARBA00023294"/>
    </source>
</evidence>
<name>A0A0S3RC91_PHAAN</name>
<feature type="compositionally biased region" description="Polar residues" evidence="11">
    <location>
        <begin position="126"/>
        <end position="136"/>
    </location>
</feature>
<dbReference type="OrthoDB" id="778717at2759"/>
<comment type="subunit">
    <text evidence="3 10">Homodimers and heterodimers.</text>
</comment>
<accession>A0A0S3RC91</accession>
<dbReference type="PROSITE" id="PS51745">
    <property type="entry name" value="PB1"/>
    <property type="match status" value="1"/>
</dbReference>
<reference evidence="13 14" key="1">
    <citation type="journal article" date="2015" name="Sci. Rep.">
        <title>The power of single molecule real-time sequencing technology in the de novo assembly of a eukaryotic genome.</title>
        <authorList>
            <person name="Sakai H."/>
            <person name="Naito K."/>
            <person name="Ogiso-Tanaka E."/>
            <person name="Takahashi Y."/>
            <person name="Iseki K."/>
            <person name="Muto C."/>
            <person name="Satou K."/>
            <person name="Teruya K."/>
            <person name="Shiroma A."/>
            <person name="Shimoji M."/>
            <person name="Hirano T."/>
            <person name="Itoh T."/>
            <person name="Kaga A."/>
            <person name="Tomooka N."/>
        </authorList>
    </citation>
    <scope>NUCLEOTIDE SEQUENCE [LARGE SCALE GENOMIC DNA]</scope>
    <source>
        <strain evidence="14">cv. Shumari</strain>
    </source>
</reference>
<evidence type="ECO:0000256" key="2">
    <source>
        <dbReference type="ARBA" id="ARBA00006728"/>
    </source>
</evidence>
<comment type="function">
    <text evidence="9">Aux/IAA proteins are short-lived transcriptional factors that function as repressors of early auxin response genes at low auxin concentrations. Repression is thought to result from the interaction with auxin response factors (ARFs), proteins that bind to the auxin-responsive promoter element (AuxRE). Formation of heterodimers with ARF proteins may alter their ability to modulate early auxin response genes expression.</text>
</comment>
<dbReference type="PANTHER" id="PTHR31734:SF44">
    <property type="entry name" value="AUXIN-RESPONSIVE PROTEIN"/>
    <property type="match status" value="1"/>
</dbReference>
<evidence type="ECO:0000256" key="1">
    <source>
        <dbReference type="ARBA" id="ARBA00004123"/>
    </source>
</evidence>
<keyword evidence="8 10" id="KW-0927">Auxin signaling pathway</keyword>
<evidence type="ECO:0000256" key="5">
    <source>
        <dbReference type="ARBA" id="ARBA00023015"/>
    </source>
</evidence>
<dbReference type="GO" id="GO:0006355">
    <property type="term" value="P:regulation of DNA-templated transcription"/>
    <property type="evidence" value="ECO:0007669"/>
    <property type="project" value="InterPro"/>
</dbReference>
<evidence type="ECO:0000256" key="10">
    <source>
        <dbReference type="RuleBase" id="RU004549"/>
    </source>
</evidence>
<evidence type="ECO:0000256" key="7">
    <source>
        <dbReference type="ARBA" id="ARBA00023242"/>
    </source>
</evidence>
<dbReference type="AlphaFoldDB" id="A0A0S3RC91"/>
<proteinExistence type="inferred from homology"/>
<dbReference type="InterPro" id="IPR033389">
    <property type="entry name" value="AUX/IAA_dom"/>
</dbReference>
<evidence type="ECO:0000256" key="11">
    <source>
        <dbReference type="SAM" id="MobiDB-lite"/>
    </source>
</evidence>
<evidence type="ECO:0000256" key="4">
    <source>
        <dbReference type="ARBA" id="ARBA00022491"/>
    </source>
</evidence>
<dbReference type="Proteomes" id="UP000291084">
    <property type="component" value="Chromosome 2"/>
</dbReference>
<dbReference type="Pfam" id="PF02309">
    <property type="entry name" value="AUX_IAA"/>
    <property type="match status" value="1"/>
</dbReference>
<keyword evidence="14" id="KW-1185">Reference proteome</keyword>
<feature type="compositionally biased region" description="Basic residues" evidence="11">
    <location>
        <begin position="108"/>
        <end position="117"/>
    </location>
</feature>
<keyword evidence="4 10" id="KW-0678">Repressor</keyword>
<evidence type="ECO:0000256" key="6">
    <source>
        <dbReference type="ARBA" id="ARBA00023163"/>
    </source>
</evidence>
<gene>
    <name evidence="13" type="primary">Vigan.02G080000</name>
    <name evidence="13" type="ORF">VIGAN_02080000</name>
</gene>
<comment type="similarity">
    <text evidence="2 10">Belongs to the Aux/IAA family.</text>
</comment>
<evidence type="ECO:0000313" key="14">
    <source>
        <dbReference type="Proteomes" id="UP000291084"/>
    </source>
</evidence>
<evidence type="ECO:0000313" key="13">
    <source>
        <dbReference type="EMBL" id="BAT78154.1"/>
    </source>
</evidence>